<evidence type="ECO:0000313" key="6">
    <source>
        <dbReference type="Proteomes" id="UP001371224"/>
    </source>
</evidence>
<dbReference type="InterPro" id="IPR036390">
    <property type="entry name" value="WH_DNA-bd_sf"/>
</dbReference>
<dbReference type="PROSITE" id="PS00894">
    <property type="entry name" value="HTH_DEOR_1"/>
    <property type="match status" value="1"/>
</dbReference>
<dbReference type="PANTHER" id="PTHR34580:SF3">
    <property type="entry name" value="PROTEIN PAFB"/>
    <property type="match status" value="1"/>
</dbReference>
<dbReference type="PROSITE" id="PS52050">
    <property type="entry name" value="WYL"/>
    <property type="match status" value="1"/>
</dbReference>
<sequence length="344" mass="37519">MTTTSRLLSLLSLLQTHREWPGSVLASRLKVSGRTVRRDIDRLREMGYSIQAALGPDGGYRLDSGSELPPLLFDDDQALAIAIALRAAPATGTGIEEAAVRALGTIRQVMPSRLRHRLDALEVTTIGRPGEGAPTHVSADVLVTLSNTIRDRQTLRFDYARRDAADDNGQEPNPRRRVEPHHLVTSHGRWYLVGWDLDRDDWRIYSVDRIAPRIPHGPRFERRAAPGGDVDEFVSARFKGSTVDEWPCRGTVLLHLPAGEVLPFAGDGTVTAVDGRTCTLEAGSWSWGALAASFGRFEAQMEVVGPSELVDAFAELAERYAAGGARDEIRPTPLVGSGDRASTA</sequence>
<keyword evidence="2" id="KW-0238">DNA-binding</keyword>
<organism evidence="5 6">
    <name type="scientific">Microbacterium bandirmense</name>
    <dbReference type="NCBI Taxonomy" id="3122050"/>
    <lineage>
        <taxon>Bacteria</taxon>
        <taxon>Bacillati</taxon>
        <taxon>Actinomycetota</taxon>
        <taxon>Actinomycetes</taxon>
        <taxon>Micrococcales</taxon>
        <taxon>Microbacteriaceae</taxon>
        <taxon>Microbacterium</taxon>
    </lineage>
</organism>
<evidence type="ECO:0000259" key="4">
    <source>
        <dbReference type="PROSITE" id="PS51000"/>
    </source>
</evidence>
<dbReference type="InterPro" id="IPR051534">
    <property type="entry name" value="CBASS_pafABC_assoc_protein"/>
</dbReference>
<keyword evidence="6" id="KW-1185">Reference proteome</keyword>
<dbReference type="Gene3D" id="1.10.10.10">
    <property type="entry name" value="Winged helix-like DNA-binding domain superfamily/Winged helix DNA-binding domain"/>
    <property type="match status" value="1"/>
</dbReference>
<gene>
    <name evidence="5" type="ORF">WDU99_00240</name>
</gene>
<proteinExistence type="predicted"/>
<evidence type="ECO:0000313" key="5">
    <source>
        <dbReference type="EMBL" id="MEJ1086741.1"/>
    </source>
</evidence>
<dbReference type="InterPro" id="IPR018356">
    <property type="entry name" value="Tscrpt_reg_HTH_DeoR_CS"/>
</dbReference>
<evidence type="ECO:0000256" key="2">
    <source>
        <dbReference type="ARBA" id="ARBA00023125"/>
    </source>
</evidence>
<dbReference type="InterPro" id="IPR013196">
    <property type="entry name" value="HTH_11"/>
</dbReference>
<dbReference type="Pfam" id="PF08279">
    <property type="entry name" value="HTH_11"/>
    <property type="match status" value="1"/>
</dbReference>
<protein>
    <submittedName>
        <fullName evidence="5">WYL domain-containing protein</fullName>
    </submittedName>
</protein>
<dbReference type="InterPro" id="IPR036388">
    <property type="entry name" value="WH-like_DNA-bd_sf"/>
</dbReference>
<dbReference type="Proteomes" id="UP001371224">
    <property type="component" value="Unassembled WGS sequence"/>
</dbReference>
<dbReference type="Pfam" id="PF13280">
    <property type="entry name" value="WYL"/>
    <property type="match status" value="1"/>
</dbReference>
<dbReference type="PROSITE" id="PS51000">
    <property type="entry name" value="HTH_DEOR_2"/>
    <property type="match status" value="1"/>
</dbReference>
<accession>A0ABU8L844</accession>
<dbReference type="InterPro" id="IPR026881">
    <property type="entry name" value="WYL_dom"/>
</dbReference>
<dbReference type="SUPFAM" id="SSF46785">
    <property type="entry name" value="Winged helix' DNA-binding domain"/>
    <property type="match status" value="1"/>
</dbReference>
<evidence type="ECO:0000256" key="3">
    <source>
        <dbReference type="ARBA" id="ARBA00023163"/>
    </source>
</evidence>
<dbReference type="EMBL" id="JBBDGM010000001">
    <property type="protein sequence ID" value="MEJ1086741.1"/>
    <property type="molecule type" value="Genomic_DNA"/>
</dbReference>
<dbReference type="PANTHER" id="PTHR34580">
    <property type="match status" value="1"/>
</dbReference>
<feature type="domain" description="HTH deoR-type" evidence="4">
    <location>
        <begin position="3"/>
        <end position="62"/>
    </location>
</feature>
<keyword evidence="3" id="KW-0804">Transcription</keyword>
<dbReference type="RefSeq" id="WP_337330424.1">
    <property type="nucleotide sequence ID" value="NZ_JBBDGM010000001.1"/>
</dbReference>
<dbReference type="InterPro" id="IPR001034">
    <property type="entry name" value="DeoR_HTH"/>
</dbReference>
<evidence type="ECO:0000256" key="1">
    <source>
        <dbReference type="ARBA" id="ARBA00023015"/>
    </source>
</evidence>
<keyword evidence="1" id="KW-0805">Transcription regulation</keyword>
<comment type="caution">
    <text evidence="5">The sequence shown here is derived from an EMBL/GenBank/DDBJ whole genome shotgun (WGS) entry which is preliminary data.</text>
</comment>
<name>A0ABU8L844_9MICO</name>
<reference evidence="5 6" key="1">
    <citation type="submission" date="2024-02" db="EMBL/GenBank/DDBJ databases">
        <authorList>
            <person name="Saticioglu I.B."/>
        </authorList>
    </citation>
    <scope>NUCLEOTIDE SEQUENCE [LARGE SCALE GENOMIC DNA]</scope>
    <source>
        <strain evidence="5 6">Mu-80</strain>
    </source>
</reference>